<dbReference type="Pfam" id="PF17759">
    <property type="entry name" value="tRNA_synthFbeta"/>
    <property type="match status" value="1"/>
</dbReference>
<dbReference type="InterPro" id="IPR004532">
    <property type="entry name" value="Phe-tRNA-ligase_IIc_bsu_bact"/>
</dbReference>
<dbReference type="CDD" id="cd02796">
    <property type="entry name" value="tRNA_bind_bactPheRS"/>
    <property type="match status" value="1"/>
</dbReference>
<dbReference type="InterPro" id="IPR036690">
    <property type="entry name" value="Fdx_antiC-bd_sf"/>
</dbReference>
<comment type="subcellular location">
    <subcellularLocation>
        <location evidence="1 15">Cytoplasm</location>
    </subcellularLocation>
</comment>
<dbReference type="EC" id="6.1.1.20" evidence="15"/>
<comment type="similarity">
    <text evidence="2 15">Belongs to the phenylalanyl-tRNA synthetase beta subunit family. Type 1 subfamily.</text>
</comment>
<evidence type="ECO:0000256" key="16">
    <source>
        <dbReference type="PROSITE-ProRule" id="PRU00209"/>
    </source>
</evidence>
<dbReference type="InterPro" id="IPR012340">
    <property type="entry name" value="NA-bd_OB-fold"/>
</dbReference>
<evidence type="ECO:0000256" key="9">
    <source>
        <dbReference type="ARBA" id="ARBA00022840"/>
    </source>
</evidence>
<dbReference type="FunFam" id="3.50.40.10:FF:000001">
    <property type="entry name" value="Phenylalanine--tRNA ligase beta subunit"/>
    <property type="match status" value="1"/>
</dbReference>
<protein>
    <recommendedName>
        <fullName evidence="15">Phenylalanine--tRNA ligase beta subunit</fullName>
        <ecNumber evidence="15">6.1.1.20</ecNumber>
    </recommendedName>
    <alternativeName>
        <fullName evidence="15">Phenylalanyl-tRNA synthetase beta subunit</fullName>
        <shortName evidence="15">PheRS</shortName>
    </alternativeName>
</protein>
<dbReference type="EMBL" id="CP026538">
    <property type="protein sequence ID" value="QAZ68592.1"/>
    <property type="molecule type" value="Genomic_DNA"/>
</dbReference>
<reference evidence="20 21" key="1">
    <citation type="submission" date="2018-02" db="EMBL/GenBank/DDBJ databases">
        <title>Genome sequence of Desulfovibrio carbinolicus DSM 3852.</title>
        <authorList>
            <person name="Wilbanks E."/>
            <person name="Skennerton C.T."/>
            <person name="Orphan V.J."/>
        </authorList>
    </citation>
    <scope>NUCLEOTIDE SEQUENCE [LARGE SCALE GENOMIC DNA]</scope>
    <source>
        <strain evidence="20 21">DSM 3852</strain>
    </source>
</reference>
<dbReference type="InterPro" id="IPR009061">
    <property type="entry name" value="DNA-bd_dom_put_sf"/>
</dbReference>
<evidence type="ECO:0000256" key="15">
    <source>
        <dbReference type="HAMAP-Rule" id="MF_00283"/>
    </source>
</evidence>
<dbReference type="PROSITE" id="PS51483">
    <property type="entry name" value="B5"/>
    <property type="match status" value="1"/>
</dbReference>
<dbReference type="GO" id="GO:0000049">
    <property type="term" value="F:tRNA binding"/>
    <property type="evidence" value="ECO:0007669"/>
    <property type="project" value="UniProtKB-UniRule"/>
</dbReference>
<dbReference type="SMART" id="SM00896">
    <property type="entry name" value="FDX-ACB"/>
    <property type="match status" value="1"/>
</dbReference>
<feature type="binding site" evidence="15">
    <location>
        <position position="467"/>
    </location>
    <ligand>
        <name>Mg(2+)</name>
        <dbReference type="ChEBI" id="CHEBI:18420"/>
        <note>shared with alpha subunit</note>
    </ligand>
</feature>
<evidence type="ECO:0000256" key="11">
    <source>
        <dbReference type="ARBA" id="ARBA00022884"/>
    </source>
</evidence>
<dbReference type="InterPro" id="IPR041616">
    <property type="entry name" value="PheRS_beta_core"/>
</dbReference>
<accession>A0A4V0YR52</accession>
<dbReference type="Gene3D" id="3.30.930.10">
    <property type="entry name" value="Bira Bifunctional Protein, Domain 2"/>
    <property type="match status" value="1"/>
</dbReference>
<organism evidence="20 21">
    <name type="scientific">Solidesulfovibrio carbinolicus</name>
    <dbReference type="NCBI Taxonomy" id="296842"/>
    <lineage>
        <taxon>Bacteria</taxon>
        <taxon>Pseudomonadati</taxon>
        <taxon>Thermodesulfobacteriota</taxon>
        <taxon>Desulfovibrionia</taxon>
        <taxon>Desulfovibrionales</taxon>
        <taxon>Desulfovibrionaceae</taxon>
        <taxon>Solidesulfovibrio</taxon>
    </lineage>
</organism>
<dbReference type="InterPro" id="IPR045864">
    <property type="entry name" value="aa-tRNA-synth_II/BPL/LPL"/>
</dbReference>
<dbReference type="NCBIfam" id="TIGR00472">
    <property type="entry name" value="pheT_bact"/>
    <property type="match status" value="1"/>
</dbReference>
<feature type="domain" description="B5" evidence="19">
    <location>
        <begin position="403"/>
        <end position="480"/>
    </location>
</feature>
<keyword evidence="9 15" id="KW-0067">ATP-binding</keyword>
<dbReference type="Pfam" id="PF03147">
    <property type="entry name" value="FDX-ACB"/>
    <property type="match status" value="1"/>
</dbReference>
<feature type="domain" description="FDX-ACB" evidence="18">
    <location>
        <begin position="710"/>
        <end position="801"/>
    </location>
</feature>
<keyword evidence="21" id="KW-1185">Reference proteome</keyword>
<dbReference type="InterPro" id="IPR005147">
    <property type="entry name" value="tRNA_synthase_B5-dom"/>
</dbReference>
<dbReference type="GO" id="GO:0006432">
    <property type="term" value="P:phenylalanyl-tRNA aminoacylation"/>
    <property type="evidence" value="ECO:0007669"/>
    <property type="project" value="UniProtKB-UniRule"/>
</dbReference>
<name>A0A4V0YR52_9BACT</name>
<dbReference type="InterPro" id="IPR033714">
    <property type="entry name" value="tRNA_bind_bactPheRS"/>
</dbReference>
<evidence type="ECO:0000259" key="17">
    <source>
        <dbReference type="PROSITE" id="PS50886"/>
    </source>
</evidence>
<dbReference type="Gene3D" id="3.30.70.380">
    <property type="entry name" value="Ferrodoxin-fold anticodon-binding domain"/>
    <property type="match status" value="1"/>
</dbReference>
<evidence type="ECO:0000256" key="2">
    <source>
        <dbReference type="ARBA" id="ARBA00008653"/>
    </source>
</evidence>
<evidence type="ECO:0000256" key="10">
    <source>
        <dbReference type="ARBA" id="ARBA00022842"/>
    </source>
</evidence>
<keyword evidence="8 15" id="KW-0547">Nucleotide-binding</keyword>
<evidence type="ECO:0000256" key="13">
    <source>
        <dbReference type="ARBA" id="ARBA00023146"/>
    </source>
</evidence>
<dbReference type="InterPro" id="IPR005121">
    <property type="entry name" value="Fdx_antiC-bd"/>
</dbReference>
<feature type="binding site" evidence="15">
    <location>
        <position position="468"/>
    </location>
    <ligand>
        <name>Mg(2+)</name>
        <dbReference type="ChEBI" id="CHEBI:18420"/>
        <note>shared with alpha subunit</note>
    </ligand>
</feature>
<dbReference type="CDD" id="cd00769">
    <property type="entry name" value="PheRS_beta_core"/>
    <property type="match status" value="1"/>
</dbReference>
<dbReference type="SMART" id="SM00873">
    <property type="entry name" value="B3_4"/>
    <property type="match status" value="1"/>
</dbReference>
<comment type="cofactor">
    <cofactor evidence="15">
        <name>Mg(2+)</name>
        <dbReference type="ChEBI" id="CHEBI:18420"/>
    </cofactor>
    <text evidence="15">Binds 2 magnesium ions per tetramer.</text>
</comment>
<dbReference type="Gene3D" id="3.50.40.10">
    <property type="entry name" value="Phenylalanyl-trna Synthetase, Chain B, domain 3"/>
    <property type="match status" value="1"/>
</dbReference>
<dbReference type="InterPro" id="IPR020825">
    <property type="entry name" value="Phe-tRNA_synthase-like_B3/B4"/>
</dbReference>
<keyword evidence="10 15" id="KW-0460">Magnesium</keyword>
<keyword evidence="6 15" id="KW-0436">Ligase</keyword>
<dbReference type="GO" id="GO:0005524">
    <property type="term" value="F:ATP binding"/>
    <property type="evidence" value="ECO:0007669"/>
    <property type="project" value="UniProtKB-UniRule"/>
</dbReference>
<dbReference type="Pfam" id="PF01588">
    <property type="entry name" value="tRNA_bind"/>
    <property type="match status" value="1"/>
</dbReference>
<evidence type="ECO:0000256" key="1">
    <source>
        <dbReference type="ARBA" id="ARBA00004496"/>
    </source>
</evidence>
<dbReference type="RefSeq" id="WP_129354178.1">
    <property type="nucleotide sequence ID" value="NZ_CP026538.1"/>
</dbReference>
<evidence type="ECO:0000256" key="4">
    <source>
        <dbReference type="ARBA" id="ARBA00022490"/>
    </source>
</evidence>
<sequence>MLLSLSWLRELTPYQGTAQELADRLTMLGLEIEDIFNPFEAIMGVVVGRVLTREAHPDSDHLSLCTVDVGGESPLPIVCGAANVAAGQLVPVATVGVSLPGGLTIKKSKIRGQVSEGMICSESELGLAEEKSPGIMVLPESCKVGTPLPEALSLDTCVLDVSITPNRADCLSVLGIARETAMAFDLPLTLPEVAYAESGPEAAKELAIDIEDPDQCPVYRAKIIAGVTVAPSPDRIRWRLTAIGQRPISNIVDATNYVLFELGQPLHAFDRAKLAGNVIKVRNAAEGEAIVTLDGQERKLTARDLLICDADKPVALAGVMGGANSEMAVGSTDVVLECAVFRPGTIRKTARRLALPSEASYRFERGVDQVGSVYALNRAVSLMLETAGGTALPGVAMAEPKPFTPRGIGFRPARATMLLGEDMPEDFCRKVLTGLGCQLSETDPSGVIAVTPPSHRLDLEREADLIEEVGRVYGLDRIAPRLPRVSKALDDVPAESEFGFWSRVRTFAVGLGLREAVNYSFVGHADLDILCLDAACRVSVANPLSEDQNVMRPMLAPGLLATVRHNLSHGNANLRLFEVARVFAADAASETSAREAGRLGIALHGLRHPDGWPWPKDELAGYGDIKGIVEALIAHFKLPAGVYERDDSLPWLAPQVVVTVGGKRLGVIGQVTPEVADAYHARHALWLAELDLDALRALADSVTRGFKTLPSFPPVRRDVTLAAPAGVAVGDVLAAIAEAKAAIFEDVLLIDAFTPEGTDERRLTFRLTYRHPEKTLKDKEVDKVHEGLVAAVLAKLPVTRP</sequence>
<evidence type="ECO:0000256" key="3">
    <source>
        <dbReference type="ARBA" id="ARBA00011209"/>
    </source>
</evidence>
<evidence type="ECO:0000313" key="21">
    <source>
        <dbReference type="Proteomes" id="UP000293296"/>
    </source>
</evidence>
<proteinExistence type="inferred from homology"/>
<dbReference type="AlphaFoldDB" id="A0A4V0YR52"/>
<dbReference type="FunFam" id="2.40.50.140:FF:000045">
    <property type="entry name" value="Phenylalanine--tRNA ligase beta subunit"/>
    <property type="match status" value="1"/>
</dbReference>
<dbReference type="Gene3D" id="2.40.50.140">
    <property type="entry name" value="Nucleic acid-binding proteins"/>
    <property type="match status" value="1"/>
</dbReference>
<dbReference type="OrthoDB" id="9805455at2"/>
<dbReference type="GO" id="GO:0000287">
    <property type="term" value="F:magnesium ion binding"/>
    <property type="evidence" value="ECO:0007669"/>
    <property type="project" value="UniProtKB-UniRule"/>
</dbReference>
<dbReference type="InterPro" id="IPR005146">
    <property type="entry name" value="B3/B4_tRNA-bd"/>
</dbReference>
<keyword evidence="12 15" id="KW-0648">Protein biosynthesis</keyword>
<evidence type="ECO:0000256" key="6">
    <source>
        <dbReference type="ARBA" id="ARBA00022598"/>
    </source>
</evidence>
<dbReference type="InterPro" id="IPR002547">
    <property type="entry name" value="tRNA-bd_dom"/>
</dbReference>
<dbReference type="GO" id="GO:0004826">
    <property type="term" value="F:phenylalanine-tRNA ligase activity"/>
    <property type="evidence" value="ECO:0007669"/>
    <property type="project" value="UniProtKB-UniRule"/>
</dbReference>
<dbReference type="PROSITE" id="PS51447">
    <property type="entry name" value="FDX_ACB"/>
    <property type="match status" value="1"/>
</dbReference>
<evidence type="ECO:0000256" key="14">
    <source>
        <dbReference type="ARBA" id="ARBA00049255"/>
    </source>
</evidence>
<feature type="binding site" evidence="15">
    <location>
        <position position="464"/>
    </location>
    <ligand>
        <name>Mg(2+)</name>
        <dbReference type="ChEBI" id="CHEBI:18420"/>
        <note>shared with alpha subunit</note>
    </ligand>
</feature>
<dbReference type="PROSITE" id="PS50886">
    <property type="entry name" value="TRBD"/>
    <property type="match status" value="1"/>
</dbReference>
<evidence type="ECO:0000259" key="18">
    <source>
        <dbReference type="PROSITE" id="PS51447"/>
    </source>
</evidence>
<dbReference type="Pfam" id="PF03483">
    <property type="entry name" value="B3_4"/>
    <property type="match status" value="1"/>
</dbReference>
<dbReference type="SUPFAM" id="SSF56037">
    <property type="entry name" value="PheT/TilS domain"/>
    <property type="match status" value="1"/>
</dbReference>
<keyword evidence="11 16" id="KW-0694">RNA-binding</keyword>
<dbReference type="SUPFAM" id="SSF54991">
    <property type="entry name" value="Anticodon-binding domain of PheRS"/>
    <property type="match status" value="1"/>
</dbReference>
<gene>
    <name evidence="15" type="primary">pheT</name>
    <name evidence="20" type="ORF">C3Y92_15680</name>
</gene>
<evidence type="ECO:0000313" key="20">
    <source>
        <dbReference type="EMBL" id="QAZ68592.1"/>
    </source>
</evidence>
<dbReference type="Gene3D" id="3.30.56.10">
    <property type="match status" value="2"/>
</dbReference>
<dbReference type="NCBIfam" id="NF045760">
    <property type="entry name" value="YtpR"/>
    <property type="match status" value="1"/>
</dbReference>
<evidence type="ECO:0000256" key="7">
    <source>
        <dbReference type="ARBA" id="ARBA00022723"/>
    </source>
</evidence>
<feature type="binding site" evidence="15">
    <location>
        <position position="458"/>
    </location>
    <ligand>
        <name>Mg(2+)</name>
        <dbReference type="ChEBI" id="CHEBI:18420"/>
        <note>shared with alpha subunit</note>
    </ligand>
</feature>
<keyword evidence="4 15" id="KW-0963">Cytoplasm</keyword>
<evidence type="ECO:0000256" key="5">
    <source>
        <dbReference type="ARBA" id="ARBA00022555"/>
    </source>
</evidence>
<keyword evidence="5 16" id="KW-0820">tRNA-binding</keyword>
<keyword evidence="13 15" id="KW-0030">Aminoacyl-tRNA synthetase</keyword>
<dbReference type="PANTHER" id="PTHR10947:SF0">
    <property type="entry name" value="PHENYLALANINE--TRNA LIGASE BETA SUBUNIT"/>
    <property type="match status" value="1"/>
</dbReference>
<dbReference type="InterPro" id="IPR045060">
    <property type="entry name" value="Phe-tRNA-ligase_IIc_bsu"/>
</dbReference>
<dbReference type="SUPFAM" id="SSF46955">
    <property type="entry name" value="Putative DNA-binding domain"/>
    <property type="match status" value="1"/>
</dbReference>
<evidence type="ECO:0000256" key="8">
    <source>
        <dbReference type="ARBA" id="ARBA00022741"/>
    </source>
</evidence>
<dbReference type="KEGG" id="dcb:C3Y92_15680"/>
<dbReference type="Proteomes" id="UP000293296">
    <property type="component" value="Chromosome"/>
</dbReference>
<dbReference type="Pfam" id="PF03484">
    <property type="entry name" value="B5"/>
    <property type="match status" value="1"/>
</dbReference>
<dbReference type="HAMAP" id="MF_00283">
    <property type="entry name" value="Phe_tRNA_synth_beta1"/>
    <property type="match status" value="1"/>
</dbReference>
<dbReference type="SMART" id="SM00874">
    <property type="entry name" value="B5"/>
    <property type="match status" value="1"/>
</dbReference>
<dbReference type="SUPFAM" id="SSF50249">
    <property type="entry name" value="Nucleic acid-binding proteins"/>
    <property type="match status" value="1"/>
</dbReference>
<comment type="subunit">
    <text evidence="3 15">Tetramer of two alpha and two beta subunits.</text>
</comment>
<feature type="domain" description="TRNA-binding" evidence="17">
    <location>
        <begin position="39"/>
        <end position="149"/>
    </location>
</feature>
<keyword evidence="7 15" id="KW-0479">Metal-binding</keyword>
<dbReference type="SUPFAM" id="SSF55681">
    <property type="entry name" value="Class II aaRS and biotin synthetases"/>
    <property type="match status" value="1"/>
</dbReference>
<evidence type="ECO:0000256" key="12">
    <source>
        <dbReference type="ARBA" id="ARBA00022917"/>
    </source>
</evidence>
<dbReference type="PANTHER" id="PTHR10947">
    <property type="entry name" value="PHENYLALANYL-TRNA SYNTHETASE BETA CHAIN AND LEUCINE-RICH REPEAT-CONTAINING PROTEIN 47"/>
    <property type="match status" value="1"/>
</dbReference>
<dbReference type="GO" id="GO:0009328">
    <property type="term" value="C:phenylalanine-tRNA ligase complex"/>
    <property type="evidence" value="ECO:0007669"/>
    <property type="project" value="TreeGrafter"/>
</dbReference>
<evidence type="ECO:0000259" key="19">
    <source>
        <dbReference type="PROSITE" id="PS51483"/>
    </source>
</evidence>
<comment type="catalytic activity">
    <reaction evidence="14 15">
        <text>tRNA(Phe) + L-phenylalanine + ATP = L-phenylalanyl-tRNA(Phe) + AMP + diphosphate + H(+)</text>
        <dbReference type="Rhea" id="RHEA:19413"/>
        <dbReference type="Rhea" id="RHEA-COMP:9668"/>
        <dbReference type="Rhea" id="RHEA-COMP:9699"/>
        <dbReference type="ChEBI" id="CHEBI:15378"/>
        <dbReference type="ChEBI" id="CHEBI:30616"/>
        <dbReference type="ChEBI" id="CHEBI:33019"/>
        <dbReference type="ChEBI" id="CHEBI:58095"/>
        <dbReference type="ChEBI" id="CHEBI:78442"/>
        <dbReference type="ChEBI" id="CHEBI:78531"/>
        <dbReference type="ChEBI" id="CHEBI:456215"/>
        <dbReference type="EC" id="6.1.1.20"/>
    </reaction>
</comment>